<dbReference type="PANTHER" id="PTHR30537:SF26">
    <property type="entry name" value="GLYCINE CLEAVAGE SYSTEM TRANSCRIPTIONAL ACTIVATOR"/>
    <property type="match status" value="1"/>
</dbReference>
<dbReference type="AlphaFoldDB" id="A0AAW9R7T2"/>
<evidence type="ECO:0000259" key="5">
    <source>
        <dbReference type="PROSITE" id="PS50931"/>
    </source>
</evidence>
<evidence type="ECO:0000313" key="7">
    <source>
        <dbReference type="Proteomes" id="UP001359886"/>
    </source>
</evidence>
<keyword evidence="3" id="KW-0238">DNA-binding</keyword>
<dbReference type="Gene3D" id="3.40.190.10">
    <property type="entry name" value="Periplasmic binding protein-like II"/>
    <property type="match status" value="2"/>
</dbReference>
<evidence type="ECO:0000256" key="3">
    <source>
        <dbReference type="ARBA" id="ARBA00023125"/>
    </source>
</evidence>
<dbReference type="GO" id="GO:0043565">
    <property type="term" value="F:sequence-specific DNA binding"/>
    <property type="evidence" value="ECO:0007669"/>
    <property type="project" value="TreeGrafter"/>
</dbReference>
<proteinExistence type="inferred from homology"/>
<evidence type="ECO:0000256" key="4">
    <source>
        <dbReference type="ARBA" id="ARBA00023163"/>
    </source>
</evidence>
<dbReference type="PANTHER" id="PTHR30537">
    <property type="entry name" value="HTH-TYPE TRANSCRIPTIONAL REGULATOR"/>
    <property type="match status" value="1"/>
</dbReference>
<dbReference type="PRINTS" id="PR00039">
    <property type="entry name" value="HTHLYSR"/>
</dbReference>
<dbReference type="Pfam" id="PF00126">
    <property type="entry name" value="HTH_1"/>
    <property type="match status" value="1"/>
</dbReference>
<reference evidence="6 7" key="1">
    <citation type="submission" date="2024-02" db="EMBL/GenBank/DDBJ databases">
        <title>A novel Wenzhouxiangellaceae bacterium, isolated from coastal sediments.</title>
        <authorList>
            <person name="Du Z.-J."/>
            <person name="Ye Y.-Q."/>
            <person name="Zhang X.-Y."/>
        </authorList>
    </citation>
    <scope>NUCLEOTIDE SEQUENCE [LARGE SCALE GENOMIC DNA]</scope>
    <source>
        <strain evidence="6 7">CH-27</strain>
    </source>
</reference>
<comment type="caution">
    <text evidence="6">The sequence shown here is derived from an EMBL/GenBank/DDBJ whole genome shotgun (WGS) entry which is preliminary data.</text>
</comment>
<keyword evidence="2" id="KW-0805">Transcription regulation</keyword>
<dbReference type="GO" id="GO:0006351">
    <property type="term" value="P:DNA-templated transcription"/>
    <property type="evidence" value="ECO:0007669"/>
    <property type="project" value="TreeGrafter"/>
</dbReference>
<keyword evidence="7" id="KW-1185">Reference proteome</keyword>
<feature type="domain" description="HTH lysR-type" evidence="5">
    <location>
        <begin position="7"/>
        <end position="64"/>
    </location>
</feature>
<dbReference type="Pfam" id="PF03466">
    <property type="entry name" value="LysR_substrate"/>
    <property type="match status" value="1"/>
</dbReference>
<dbReference type="InterPro" id="IPR036390">
    <property type="entry name" value="WH_DNA-bd_sf"/>
</dbReference>
<dbReference type="RefSeq" id="WP_354695973.1">
    <property type="nucleotide sequence ID" value="NZ_JAZHOG010000009.1"/>
</dbReference>
<accession>A0AAW9R7T2</accession>
<dbReference type="SUPFAM" id="SSF53850">
    <property type="entry name" value="Periplasmic binding protein-like II"/>
    <property type="match status" value="1"/>
</dbReference>
<dbReference type="PROSITE" id="PS50931">
    <property type="entry name" value="HTH_LYSR"/>
    <property type="match status" value="1"/>
</dbReference>
<dbReference type="EMBL" id="JAZHOG010000009">
    <property type="protein sequence ID" value="MEJ8568649.1"/>
    <property type="molecule type" value="Genomic_DNA"/>
</dbReference>
<name>A0AAW9R7T2_9GAMM</name>
<dbReference type="GO" id="GO:0003700">
    <property type="term" value="F:DNA-binding transcription factor activity"/>
    <property type="evidence" value="ECO:0007669"/>
    <property type="project" value="InterPro"/>
</dbReference>
<dbReference type="CDD" id="cd08432">
    <property type="entry name" value="PBP2_GcdR_TrpI_HvrB_AmpR_like"/>
    <property type="match status" value="1"/>
</dbReference>
<dbReference type="Proteomes" id="UP001359886">
    <property type="component" value="Unassembled WGS sequence"/>
</dbReference>
<dbReference type="SUPFAM" id="SSF46785">
    <property type="entry name" value="Winged helix' DNA-binding domain"/>
    <property type="match status" value="1"/>
</dbReference>
<sequence length="297" mass="33616">MSVRALPPLKSLRYFRTAGRHMSFKQAAAELCVTPSAVSHQIRHLETDLGLPLFERRTRALAFTPAGRHYFQLLDHVFARLESETRQLRTEFSRTIVRFCVPPFFASEVLLPRLGELQERLPATDLRMMTQPSGMREHPAEADVSILLGNGQWPELQVHRLFSRRLVAACAPGFAADQPGGRPGQLADQVLIAHENRPDAWEEWARSAGVGPLRARNVLRFDSMADVVQAASQGLGIALISWPLGRARLNDGQLQRAFDHEMDTGEHFYLAYRREDAGRDSVRQLSSWLLERFREDG</sequence>
<evidence type="ECO:0000313" key="6">
    <source>
        <dbReference type="EMBL" id="MEJ8568649.1"/>
    </source>
</evidence>
<dbReference type="InterPro" id="IPR036388">
    <property type="entry name" value="WH-like_DNA-bd_sf"/>
</dbReference>
<dbReference type="InterPro" id="IPR005119">
    <property type="entry name" value="LysR_subst-bd"/>
</dbReference>
<protein>
    <submittedName>
        <fullName evidence="6">LysR substrate-binding domain-containing protein</fullName>
    </submittedName>
</protein>
<dbReference type="InterPro" id="IPR000847">
    <property type="entry name" value="LysR_HTH_N"/>
</dbReference>
<evidence type="ECO:0000256" key="1">
    <source>
        <dbReference type="ARBA" id="ARBA00009437"/>
    </source>
</evidence>
<dbReference type="FunFam" id="1.10.10.10:FF:000038">
    <property type="entry name" value="Glycine cleavage system transcriptional activator"/>
    <property type="match status" value="1"/>
</dbReference>
<keyword evidence="4" id="KW-0804">Transcription</keyword>
<dbReference type="Gene3D" id="1.10.10.10">
    <property type="entry name" value="Winged helix-like DNA-binding domain superfamily/Winged helix DNA-binding domain"/>
    <property type="match status" value="1"/>
</dbReference>
<organism evidence="6 7">
    <name type="scientific">Elongatibacter sediminis</name>
    <dbReference type="NCBI Taxonomy" id="3119006"/>
    <lineage>
        <taxon>Bacteria</taxon>
        <taxon>Pseudomonadati</taxon>
        <taxon>Pseudomonadota</taxon>
        <taxon>Gammaproteobacteria</taxon>
        <taxon>Chromatiales</taxon>
        <taxon>Wenzhouxiangellaceae</taxon>
        <taxon>Elongatibacter</taxon>
    </lineage>
</organism>
<dbReference type="InterPro" id="IPR058163">
    <property type="entry name" value="LysR-type_TF_proteobact-type"/>
</dbReference>
<comment type="similarity">
    <text evidence="1">Belongs to the LysR transcriptional regulatory family.</text>
</comment>
<gene>
    <name evidence="6" type="ORF">V3330_13535</name>
</gene>
<evidence type="ECO:0000256" key="2">
    <source>
        <dbReference type="ARBA" id="ARBA00023015"/>
    </source>
</evidence>